<dbReference type="PROSITE" id="PS51257">
    <property type="entry name" value="PROKAR_LIPOPROTEIN"/>
    <property type="match status" value="1"/>
</dbReference>
<gene>
    <name evidence="2" type="ORF">F6J85_03970</name>
</gene>
<name>A0A5J6L1V0_9MICO</name>
<evidence type="ECO:0000313" key="3">
    <source>
        <dbReference type="Proteomes" id="UP000325516"/>
    </source>
</evidence>
<dbReference type="InterPro" id="IPR050490">
    <property type="entry name" value="Bact_solute-bd_prot1"/>
</dbReference>
<feature type="chain" id="PRO_5039599773" evidence="1">
    <location>
        <begin position="21"/>
        <end position="427"/>
    </location>
</feature>
<organism evidence="2 3">
    <name type="scientific">Microbacterium lushaniae</name>
    <dbReference type="NCBI Taxonomy" id="2614639"/>
    <lineage>
        <taxon>Bacteria</taxon>
        <taxon>Bacillati</taxon>
        <taxon>Actinomycetota</taxon>
        <taxon>Actinomycetes</taxon>
        <taxon>Micrococcales</taxon>
        <taxon>Microbacteriaceae</taxon>
        <taxon>Microbacterium</taxon>
    </lineage>
</organism>
<dbReference type="EMBL" id="CP044232">
    <property type="protein sequence ID" value="QEW02336.1"/>
    <property type="molecule type" value="Genomic_DNA"/>
</dbReference>
<keyword evidence="1" id="KW-0732">Signal</keyword>
<feature type="signal peptide" evidence="1">
    <location>
        <begin position="1"/>
        <end position="20"/>
    </location>
</feature>
<dbReference type="SUPFAM" id="SSF53850">
    <property type="entry name" value="Periplasmic binding protein-like II"/>
    <property type="match status" value="1"/>
</dbReference>
<dbReference type="Proteomes" id="UP000325516">
    <property type="component" value="Chromosome"/>
</dbReference>
<accession>A0A5J6L1V0</accession>
<dbReference type="KEGG" id="mlz:F6J85_03970"/>
<dbReference type="Gene3D" id="3.40.190.10">
    <property type="entry name" value="Periplasmic binding protein-like II"/>
    <property type="match status" value="2"/>
</dbReference>
<evidence type="ECO:0000256" key="1">
    <source>
        <dbReference type="SAM" id="SignalP"/>
    </source>
</evidence>
<proteinExistence type="predicted"/>
<dbReference type="Pfam" id="PF01547">
    <property type="entry name" value="SBP_bac_1"/>
    <property type="match status" value="1"/>
</dbReference>
<dbReference type="InterPro" id="IPR006059">
    <property type="entry name" value="SBP"/>
</dbReference>
<sequence length="427" mass="46166">MRRRILITAATATGILALTACGGGGGGGGGTEGRGDITIWYSNNESEIAWGEQMVEAWNSENPDEQIRAQEIPAGSSSEEVIGAAITAGNAPCLIFNTSPAAVPGFQRQGGLVNLSEFEDGDDYITERSGDVAEQYRSEDGDFYQMPWKSNPVVIFDNKALFAQAGLDPENPALSTYDEFLQTARTLKGAGVADFAINPAPTSEFFQSWFDFYPLYAAQTGGTQLVEEGEATFDDEDGAAVAEFWRTLYAEQLAGNEQYQGDAFADGYAAMAIVGPWAINVYGEDVDWGAVPVPTQDGTDPAETWTFSDAKNVGMFTACENQATAWDVLKFATSEEQDGIWLEETGQMPLRQDLSETYADFFEGNPAYALFGDQAARTVEVPNVPNSVEIWQAFRDGYSRAVIFGEDDVQTFLTDGAEKVDELAAGD</sequence>
<evidence type="ECO:0000313" key="2">
    <source>
        <dbReference type="EMBL" id="QEW02336.1"/>
    </source>
</evidence>
<dbReference type="PANTHER" id="PTHR43649:SF13">
    <property type="entry name" value="CARBOHYDRATE ABC TRANSPORTER SUBSTRATE-BINDING PROTEIN"/>
    <property type="match status" value="1"/>
</dbReference>
<reference evidence="3" key="1">
    <citation type="submission" date="2019-09" db="EMBL/GenBank/DDBJ databases">
        <title>Mumia zhuanghuii sp. nov. isolated from the intestinal contents of plateau pika (Ochotona curzoniae) in the Qinghai-Tibet plateau of China.</title>
        <authorList>
            <person name="Tian Z."/>
        </authorList>
    </citation>
    <scope>NUCLEOTIDE SEQUENCE [LARGE SCALE GENOMIC DNA]</scope>
    <source>
        <strain evidence="3">L-031</strain>
    </source>
</reference>
<protein>
    <submittedName>
        <fullName evidence="2">Extracellular solute-binding protein</fullName>
    </submittedName>
</protein>
<dbReference type="AlphaFoldDB" id="A0A5J6L1V0"/>
<keyword evidence="3" id="KW-1185">Reference proteome</keyword>
<dbReference type="PANTHER" id="PTHR43649">
    <property type="entry name" value="ARABINOSE-BINDING PROTEIN-RELATED"/>
    <property type="match status" value="1"/>
</dbReference>
<dbReference type="RefSeq" id="WP_150923923.1">
    <property type="nucleotide sequence ID" value="NZ_CP044232.1"/>
</dbReference>